<name>A0A1F6BKB4_9BACT</name>
<dbReference type="EMBL" id="MFJU01000004">
    <property type="protein sequence ID" value="OGG37212.1"/>
    <property type="molecule type" value="Genomic_DNA"/>
</dbReference>
<dbReference type="Pfam" id="PF02557">
    <property type="entry name" value="VanY"/>
    <property type="match status" value="1"/>
</dbReference>
<feature type="domain" description="D-alanyl-D-alanine carboxypeptidase-like core" evidence="1">
    <location>
        <begin position="9"/>
        <end position="80"/>
    </location>
</feature>
<dbReference type="InterPro" id="IPR009045">
    <property type="entry name" value="Zn_M74/Hedgehog-like"/>
</dbReference>
<dbReference type="Gene3D" id="3.30.1380.10">
    <property type="match status" value="1"/>
</dbReference>
<evidence type="ECO:0000313" key="3">
    <source>
        <dbReference type="Proteomes" id="UP000176228"/>
    </source>
</evidence>
<comment type="caution">
    <text evidence="2">The sequence shown here is derived from an EMBL/GenBank/DDBJ whole genome shotgun (WGS) entry which is preliminary data.</text>
</comment>
<dbReference type="STRING" id="1798391.A2968_05255"/>
<dbReference type="AlphaFoldDB" id="A0A1F6BKB4"/>
<evidence type="ECO:0000313" key="2">
    <source>
        <dbReference type="EMBL" id="OGG37212.1"/>
    </source>
</evidence>
<dbReference type="GO" id="GO:0006508">
    <property type="term" value="P:proteolysis"/>
    <property type="evidence" value="ECO:0007669"/>
    <property type="project" value="InterPro"/>
</dbReference>
<dbReference type="InterPro" id="IPR003709">
    <property type="entry name" value="VanY-like_core_dom"/>
</dbReference>
<dbReference type="GO" id="GO:0008233">
    <property type="term" value="F:peptidase activity"/>
    <property type="evidence" value="ECO:0007669"/>
    <property type="project" value="InterPro"/>
</dbReference>
<evidence type="ECO:0000259" key="1">
    <source>
        <dbReference type="Pfam" id="PF02557"/>
    </source>
</evidence>
<organism evidence="2 3">
    <name type="scientific">Candidatus Gottesmanbacteria bacterium RIFCSPLOWO2_01_FULL_42_22</name>
    <dbReference type="NCBI Taxonomy" id="1798391"/>
    <lineage>
        <taxon>Bacteria</taxon>
        <taxon>Candidatus Gottesmaniibacteriota</taxon>
    </lineage>
</organism>
<dbReference type="SUPFAM" id="SSF55166">
    <property type="entry name" value="Hedgehog/DD-peptidase"/>
    <property type="match status" value="1"/>
</dbReference>
<sequence>MIKSGIVSDLTGLLKYIDNQPGCALFIGYGYRSYAEQEGLWKGNNCATDPGCGVAPPGKSAHQAGIALDLFCAEMRGSDIILKGVSQSSIDNARNFNFIHPVNWDTPHFIGL</sequence>
<protein>
    <recommendedName>
        <fullName evidence="1">D-alanyl-D-alanine carboxypeptidase-like core domain-containing protein</fullName>
    </recommendedName>
</protein>
<reference evidence="2 3" key="1">
    <citation type="journal article" date="2016" name="Nat. Commun.">
        <title>Thousands of microbial genomes shed light on interconnected biogeochemical processes in an aquifer system.</title>
        <authorList>
            <person name="Anantharaman K."/>
            <person name="Brown C.T."/>
            <person name="Hug L.A."/>
            <person name="Sharon I."/>
            <person name="Castelle C.J."/>
            <person name="Probst A.J."/>
            <person name="Thomas B.C."/>
            <person name="Singh A."/>
            <person name="Wilkins M.J."/>
            <person name="Karaoz U."/>
            <person name="Brodie E.L."/>
            <person name="Williams K.H."/>
            <person name="Hubbard S.S."/>
            <person name="Banfield J.F."/>
        </authorList>
    </citation>
    <scope>NUCLEOTIDE SEQUENCE [LARGE SCALE GENOMIC DNA]</scope>
</reference>
<accession>A0A1F6BKB4</accession>
<proteinExistence type="predicted"/>
<dbReference type="Proteomes" id="UP000176228">
    <property type="component" value="Unassembled WGS sequence"/>
</dbReference>
<gene>
    <name evidence="2" type="ORF">A2968_05255</name>
</gene>
<dbReference type="CDD" id="cd14814">
    <property type="entry name" value="Peptidase_M15"/>
    <property type="match status" value="1"/>
</dbReference>